<proteinExistence type="predicted"/>
<evidence type="ECO:0000313" key="3">
    <source>
        <dbReference type="Proteomes" id="UP000249165"/>
    </source>
</evidence>
<comment type="caution">
    <text evidence="2">The sequence shown here is derived from an EMBL/GenBank/DDBJ whole genome shotgun (WGS) entry which is preliminary data.</text>
</comment>
<evidence type="ECO:0000313" key="2">
    <source>
        <dbReference type="EMBL" id="RAK21415.1"/>
    </source>
</evidence>
<sequence length="717" mass="78676">MTARAEFRRSRARLAVTTAAAALAFGAPTQAQDIPTFNTYGVPGLIDMPSAEMAPDATVGLSYGRIDQSNRGALTFQLTPRLSGTFRYAGIADFDDPNSNADGVYYDRSFDIRFLLFTETGIRPAVAIGLQDFIGTGIYSGEYIVATKTLLPKLKVTAGLGWGRLGSYNPATTLGERADNLLGSGGLPTYDRWFRGDIAPFGGLSYAWNDRLTLKLEYSSDAYDDESARGGFEHDSPVNLGFDYRLDNDLRLSLYYAYGSSLGFQLTYPINPKTLGIPGGVEPGGLPVRRRAEASADDLGWTAALDAYEASTQKRLISSLEKDDLSIDGYRLEPRRATIRLRNSHYGRPSQAIGRAARAMTRIMPDSVEEFTIIPVENGTPMSAITLQRSDLENLENDAAVEMLARTAITDAYGKAPAPDIQVTPKFTWALTSYYEYSSFDPDDPLRVDVGAQIGGTWQITPQLELSGALRKRVIGNIQDIDRVSPSELPRVRTDLPFYAQNGDPKISNLILSYYGRPGPDLYGRVSAGYLEAMYAGISGELLWKPVGSALALGAELNFVRRRDYDQMFGLMSNTTEEPDNDTTREIPDFNGHVSAYYDFGGGYQGQMDVGRYLAGDWGTTLTVGREFANGWRFGAFATFTNVSSDDFGEGSFDKGISLSIPVSVGLGTPSRRVETTVIRPITRDGGARLGVPGRLYNNVRTWHEPEIADSWGRFWR</sequence>
<dbReference type="AlphaFoldDB" id="A0A327YP31"/>
<organism evidence="2 3">
    <name type="scientific">Salipiger aestuarii</name>
    <dbReference type="NCBI Taxonomy" id="568098"/>
    <lineage>
        <taxon>Bacteria</taxon>
        <taxon>Pseudomonadati</taxon>
        <taxon>Pseudomonadota</taxon>
        <taxon>Alphaproteobacteria</taxon>
        <taxon>Rhodobacterales</taxon>
        <taxon>Roseobacteraceae</taxon>
        <taxon>Salipiger</taxon>
    </lineage>
</organism>
<keyword evidence="1" id="KW-0732">Signal</keyword>
<protein>
    <submittedName>
        <fullName evidence="2">Exopolysaccharide biosynthesis protein YbjH</fullName>
    </submittedName>
</protein>
<dbReference type="Pfam" id="PF06082">
    <property type="entry name" value="YjbH"/>
    <property type="match status" value="1"/>
</dbReference>
<dbReference type="EMBL" id="QLMG01000004">
    <property type="protein sequence ID" value="RAK21415.1"/>
    <property type="molecule type" value="Genomic_DNA"/>
</dbReference>
<dbReference type="RefSeq" id="WP_111549733.1">
    <property type="nucleotide sequence ID" value="NZ_LIQE01000004.1"/>
</dbReference>
<feature type="chain" id="PRO_5016235395" evidence="1">
    <location>
        <begin position="32"/>
        <end position="717"/>
    </location>
</feature>
<name>A0A327YP31_9RHOB</name>
<accession>A0A327YP31</accession>
<evidence type="ECO:0000256" key="1">
    <source>
        <dbReference type="SAM" id="SignalP"/>
    </source>
</evidence>
<keyword evidence="3" id="KW-1185">Reference proteome</keyword>
<reference evidence="2 3" key="1">
    <citation type="submission" date="2018-06" db="EMBL/GenBank/DDBJ databases">
        <title>Genomic Encyclopedia of Archaeal and Bacterial Type Strains, Phase II (KMG-II): from individual species to whole genera.</title>
        <authorList>
            <person name="Goeker M."/>
        </authorList>
    </citation>
    <scope>NUCLEOTIDE SEQUENCE [LARGE SCALE GENOMIC DNA]</scope>
    <source>
        <strain evidence="2 3">DSM 22011</strain>
    </source>
</reference>
<gene>
    <name evidence="2" type="ORF">ATI53_100413</name>
</gene>
<feature type="signal peptide" evidence="1">
    <location>
        <begin position="1"/>
        <end position="31"/>
    </location>
</feature>
<dbReference type="InterPro" id="IPR010344">
    <property type="entry name" value="YbjH"/>
</dbReference>
<dbReference type="OrthoDB" id="19542at2"/>
<dbReference type="Proteomes" id="UP000249165">
    <property type="component" value="Unassembled WGS sequence"/>
</dbReference>